<dbReference type="RefSeq" id="WP_058288755.1">
    <property type="nucleotide sequence ID" value="NZ_CYSD01000012.1"/>
</dbReference>
<sequence>MSNSEVSTASYGTAVALCGVFGVLGLHHFYLRNFVHGFIDLGLAVLFFVLLFSGHIGLAYLALLVDGLHTIVMFYLLITEQARDGAGRLVKLK</sequence>
<dbReference type="Proteomes" id="UP000052022">
    <property type="component" value="Unassembled WGS sequence"/>
</dbReference>
<organism evidence="2 3">
    <name type="scientific">Tritonibacter multivorans</name>
    <dbReference type="NCBI Taxonomy" id="928856"/>
    <lineage>
        <taxon>Bacteria</taxon>
        <taxon>Pseudomonadati</taxon>
        <taxon>Pseudomonadota</taxon>
        <taxon>Alphaproteobacteria</taxon>
        <taxon>Rhodobacterales</taxon>
        <taxon>Paracoccaceae</taxon>
        <taxon>Tritonibacter</taxon>
    </lineage>
</organism>
<dbReference type="STRING" id="928856.SAMN04488049_103146"/>
<gene>
    <name evidence="2" type="ORF">TRM7557_00636</name>
</gene>
<dbReference type="AlphaFoldDB" id="A0A0P1G2P4"/>
<keyword evidence="1" id="KW-0472">Membrane</keyword>
<evidence type="ECO:0000256" key="1">
    <source>
        <dbReference type="SAM" id="Phobius"/>
    </source>
</evidence>
<evidence type="ECO:0008006" key="4">
    <source>
        <dbReference type="Google" id="ProtNLM"/>
    </source>
</evidence>
<name>A0A0P1G2P4_9RHOB</name>
<keyword evidence="1" id="KW-0812">Transmembrane</keyword>
<accession>A0A0P1G2P4</accession>
<evidence type="ECO:0000313" key="2">
    <source>
        <dbReference type="EMBL" id="CUH75947.1"/>
    </source>
</evidence>
<keyword evidence="3" id="KW-1185">Reference proteome</keyword>
<evidence type="ECO:0000313" key="3">
    <source>
        <dbReference type="Proteomes" id="UP000052022"/>
    </source>
</evidence>
<feature type="transmembrane region" description="Helical" evidence="1">
    <location>
        <begin position="58"/>
        <end position="78"/>
    </location>
</feature>
<keyword evidence="1" id="KW-1133">Transmembrane helix</keyword>
<feature type="transmembrane region" description="Helical" evidence="1">
    <location>
        <begin position="33"/>
        <end position="52"/>
    </location>
</feature>
<proteinExistence type="predicted"/>
<dbReference type="OrthoDB" id="7745512at2"/>
<feature type="transmembrane region" description="Helical" evidence="1">
    <location>
        <begin position="6"/>
        <end position="26"/>
    </location>
</feature>
<dbReference type="EMBL" id="CYSD01000012">
    <property type="protein sequence ID" value="CUH75947.1"/>
    <property type="molecule type" value="Genomic_DNA"/>
</dbReference>
<reference evidence="2 3" key="1">
    <citation type="submission" date="2015-09" db="EMBL/GenBank/DDBJ databases">
        <authorList>
            <consortium name="Swine Surveillance"/>
        </authorList>
    </citation>
    <scope>NUCLEOTIDE SEQUENCE [LARGE SCALE GENOMIC DNA]</scope>
    <source>
        <strain evidence="2 3">CECT 7557</strain>
    </source>
</reference>
<protein>
    <recommendedName>
        <fullName evidence="4">TM2 domain-containing protein</fullName>
    </recommendedName>
</protein>